<keyword evidence="2" id="KW-0479">Metal-binding</keyword>
<keyword evidence="5" id="KW-0862">Zinc</keyword>
<dbReference type="GO" id="GO:0008270">
    <property type="term" value="F:zinc ion binding"/>
    <property type="evidence" value="ECO:0007669"/>
    <property type="project" value="UniProtKB-KW"/>
</dbReference>
<keyword evidence="4" id="KW-0863">Zinc-finger</keyword>
<dbReference type="GO" id="GO:0003677">
    <property type="term" value="F:DNA binding"/>
    <property type="evidence" value="ECO:0007669"/>
    <property type="project" value="InterPro"/>
</dbReference>
<dbReference type="EMBL" id="BMAO01014831">
    <property type="protein sequence ID" value="GFQ97423.1"/>
    <property type="molecule type" value="Genomic_DNA"/>
</dbReference>
<name>A0A8X6H720_TRICU</name>
<evidence type="ECO:0000313" key="10">
    <source>
        <dbReference type="Proteomes" id="UP000887116"/>
    </source>
</evidence>
<evidence type="ECO:0000256" key="1">
    <source>
        <dbReference type="ARBA" id="ARBA00004123"/>
    </source>
</evidence>
<feature type="compositionally biased region" description="Low complexity" evidence="7">
    <location>
        <begin position="115"/>
        <end position="147"/>
    </location>
</feature>
<gene>
    <name evidence="9" type="primary">Lyar</name>
    <name evidence="9" type="ORF">TNCT_186171</name>
</gene>
<feature type="domain" description="Zinc finger C2H2 LYAR-type" evidence="8">
    <location>
        <begin position="1"/>
        <end position="25"/>
    </location>
</feature>
<sequence>MDCLKEFWGDDYKAHVKCITENEKYGGKDYVPKPTSNKGELKQEMWIEHINSTLATKKVSGFLNELLRQIVNHTNIPRKQQKFENFLFNSLKIRNKRLIAEAWEICAEGFKNESNKSNGNSSNTNNMKNDTTLSNGNSESSENSSTKRSSDCQDDKTVKKIRLCQDNKGKKYFD</sequence>
<accession>A0A8X6H720</accession>
<dbReference type="Gene3D" id="1.10.10.2100">
    <property type="match status" value="1"/>
</dbReference>
<organism evidence="9 10">
    <name type="scientific">Trichonephila clavata</name>
    <name type="common">Joro spider</name>
    <name type="synonym">Nephila clavata</name>
    <dbReference type="NCBI Taxonomy" id="2740835"/>
    <lineage>
        <taxon>Eukaryota</taxon>
        <taxon>Metazoa</taxon>
        <taxon>Ecdysozoa</taxon>
        <taxon>Arthropoda</taxon>
        <taxon>Chelicerata</taxon>
        <taxon>Arachnida</taxon>
        <taxon>Araneae</taxon>
        <taxon>Araneomorphae</taxon>
        <taxon>Entelegynae</taxon>
        <taxon>Araneoidea</taxon>
        <taxon>Nephilidae</taxon>
        <taxon>Trichonephila</taxon>
    </lineage>
</organism>
<dbReference type="InterPro" id="IPR014898">
    <property type="entry name" value="Znf_C2H2_LYAR"/>
</dbReference>
<evidence type="ECO:0000256" key="6">
    <source>
        <dbReference type="ARBA" id="ARBA00023242"/>
    </source>
</evidence>
<dbReference type="AlphaFoldDB" id="A0A8X6H720"/>
<feature type="region of interest" description="Disordered" evidence="7">
    <location>
        <begin position="114"/>
        <end position="155"/>
    </location>
</feature>
<dbReference type="InterPro" id="IPR039999">
    <property type="entry name" value="LYAR"/>
</dbReference>
<evidence type="ECO:0000256" key="2">
    <source>
        <dbReference type="ARBA" id="ARBA00022723"/>
    </source>
</evidence>
<dbReference type="FunFam" id="1.10.10.2100:FF:000002">
    <property type="entry name" value="cell growth-regulating nucleolar protein-like"/>
    <property type="match status" value="1"/>
</dbReference>
<evidence type="ECO:0000313" key="9">
    <source>
        <dbReference type="EMBL" id="GFQ97423.1"/>
    </source>
</evidence>
<dbReference type="Proteomes" id="UP000887116">
    <property type="component" value="Unassembled WGS sequence"/>
</dbReference>
<dbReference type="GO" id="GO:0005730">
    <property type="term" value="C:nucleolus"/>
    <property type="evidence" value="ECO:0007669"/>
    <property type="project" value="TreeGrafter"/>
</dbReference>
<dbReference type="GO" id="GO:0000122">
    <property type="term" value="P:negative regulation of transcription by RNA polymerase II"/>
    <property type="evidence" value="ECO:0007669"/>
    <property type="project" value="TreeGrafter"/>
</dbReference>
<protein>
    <submittedName>
        <fullName evidence="9">Cell growth-regulating nucleolar protein</fullName>
    </submittedName>
</protein>
<evidence type="ECO:0000256" key="3">
    <source>
        <dbReference type="ARBA" id="ARBA00022737"/>
    </source>
</evidence>
<dbReference type="OrthoDB" id="21474at2759"/>
<dbReference type="Pfam" id="PF08790">
    <property type="entry name" value="zf-LYAR"/>
    <property type="match status" value="1"/>
</dbReference>
<comment type="subcellular location">
    <subcellularLocation>
        <location evidence="1">Nucleus</location>
    </subcellularLocation>
</comment>
<keyword evidence="3" id="KW-0677">Repeat</keyword>
<dbReference type="InterPro" id="IPR036236">
    <property type="entry name" value="Znf_C2H2_sf"/>
</dbReference>
<keyword evidence="10" id="KW-1185">Reference proteome</keyword>
<dbReference type="PANTHER" id="PTHR13100:SF10">
    <property type="entry name" value="CELL GROWTH-REGULATING NUCLEOLAR PROTEIN"/>
    <property type="match status" value="1"/>
</dbReference>
<dbReference type="GO" id="GO:0006364">
    <property type="term" value="P:rRNA processing"/>
    <property type="evidence" value="ECO:0007669"/>
    <property type="project" value="TreeGrafter"/>
</dbReference>
<keyword evidence="6" id="KW-0539">Nucleus</keyword>
<dbReference type="SUPFAM" id="SSF57667">
    <property type="entry name" value="beta-beta-alpha zinc fingers"/>
    <property type="match status" value="1"/>
</dbReference>
<reference evidence="9" key="1">
    <citation type="submission" date="2020-07" db="EMBL/GenBank/DDBJ databases">
        <title>Multicomponent nature underlies the extraordinary mechanical properties of spider dragline silk.</title>
        <authorList>
            <person name="Kono N."/>
            <person name="Nakamura H."/>
            <person name="Mori M."/>
            <person name="Yoshida Y."/>
            <person name="Ohtoshi R."/>
            <person name="Malay A.D."/>
            <person name="Moran D.A.P."/>
            <person name="Tomita M."/>
            <person name="Numata K."/>
            <person name="Arakawa K."/>
        </authorList>
    </citation>
    <scope>NUCLEOTIDE SEQUENCE</scope>
</reference>
<evidence type="ECO:0000256" key="7">
    <source>
        <dbReference type="SAM" id="MobiDB-lite"/>
    </source>
</evidence>
<evidence type="ECO:0000259" key="8">
    <source>
        <dbReference type="Pfam" id="PF08790"/>
    </source>
</evidence>
<dbReference type="PANTHER" id="PTHR13100">
    <property type="entry name" value="CELL GROWTH-REGULATING NUCLEOLAR PROTEIN LYAR"/>
    <property type="match status" value="1"/>
</dbReference>
<comment type="caution">
    <text evidence="9">The sequence shown here is derived from an EMBL/GenBank/DDBJ whole genome shotgun (WGS) entry which is preliminary data.</text>
</comment>
<proteinExistence type="predicted"/>
<evidence type="ECO:0000256" key="4">
    <source>
        <dbReference type="ARBA" id="ARBA00022771"/>
    </source>
</evidence>
<evidence type="ECO:0000256" key="5">
    <source>
        <dbReference type="ARBA" id="ARBA00022833"/>
    </source>
</evidence>